<gene>
    <name evidence="1" type="ORF">A2U01_0031153</name>
</gene>
<organism evidence="1 2">
    <name type="scientific">Trifolium medium</name>
    <dbReference type="NCBI Taxonomy" id="97028"/>
    <lineage>
        <taxon>Eukaryota</taxon>
        <taxon>Viridiplantae</taxon>
        <taxon>Streptophyta</taxon>
        <taxon>Embryophyta</taxon>
        <taxon>Tracheophyta</taxon>
        <taxon>Spermatophyta</taxon>
        <taxon>Magnoliopsida</taxon>
        <taxon>eudicotyledons</taxon>
        <taxon>Gunneridae</taxon>
        <taxon>Pentapetalae</taxon>
        <taxon>rosids</taxon>
        <taxon>fabids</taxon>
        <taxon>Fabales</taxon>
        <taxon>Fabaceae</taxon>
        <taxon>Papilionoideae</taxon>
        <taxon>50 kb inversion clade</taxon>
        <taxon>NPAAA clade</taxon>
        <taxon>Hologalegina</taxon>
        <taxon>IRL clade</taxon>
        <taxon>Trifolieae</taxon>
        <taxon>Trifolium</taxon>
    </lineage>
</organism>
<keyword evidence="2" id="KW-1185">Reference proteome</keyword>
<dbReference type="AlphaFoldDB" id="A0A392PE84"/>
<comment type="caution">
    <text evidence="1">The sequence shown here is derived from an EMBL/GenBank/DDBJ whole genome shotgun (WGS) entry which is preliminary data.</text>
</comment>
<sequence>MKSARNEKERTYSDWMKRFLFTETATIGNGTKRMKMRCDSSKRGLVHLYYPKANKY</sequence>
<dbReference type="EMBL" id="LXQA010074881">
    <property type="protein sequence ID" value="MCI10062.1"/>
    <property type="molecule type" value="Genomic_DNA"/>
</dbReference>
<evidence type="ECO:0000313" key="2">
    <source>
        <dbReference type="Proteomes" id="UP000265520"/>
    </source>
</evidence>
<reference evidence="1 2" key="1">
    <citation type="journal article" date="2018" name="Front. Plant Sci.">
        <title>Red Clover (Trifolium pratense) and Zigzag Clover (T. medium) - A Picture of Genomic Similarities and Differences.</title>
        <authorList>
            <person name="Dluhosova J."/>
            <person name="Istvanek J."/>
            <person name="Nedelnik J."/>
            <person name="Repkova J."/>
        </authorList>
    </citation>
    <scope>NUCLEOTIDE SEQUENCE [LARGE SCALE GENOMIC DNA]</scope>
    <source>
        <strain evidence="2">cv. 10/8</strain>
        <tissue evidence="1">Leaf</tissue>
    </source>
</reference>
<dbReference type="Proteomes" id="UP000265520">
    <property type="component" value="Unassembled WGS sequence"/>
</dbReference>
<protein>
    <submittedName>
        <fullName evidence="1">Uncharacterized protein</fullName>
    </submittedName>
</protein>
<accession>A0A392PE84</accession>
<name>A0A392PE84_9FABA</name>
<proteinExistence type="predicted"/>
<evidence type="ECO:0000313" key="1">
    <source>
        <dbReference type="EMBL" id="MCI10062.1"/>
    </source>
</evidence>
<feature type="non-terminal residue" evidence="1">
    <location>
        <position position="56"/>
    </location>
</feature>